<keyword evidence="5" id="KW-0028">Amino-acid biosynthesis</keyword>
<dbReference type="PANTHER" id="PTHR23133">
    <property type="entry name" value="IMIDAZOLEGLYCEROL-PHOSPHATE DEHYDRATASE HIS7"/>
    <property type="match status" value="1"/>
</dbReference>
<dbReference type="SUPFAM" id="SSF54211">
    <property type="entry name" value="Ribosomal protein S5 domain 2-like"/>
    <property type="match status" value="2"/>
</dbReference>
<dbReference type="GO" id="GO:0000105">
    <property type="term" value="P:L-histidine biosynthetic process"/>
    <property type="evidence" value="ECO:0007669"/>
    <property type="project" value="UniProtKB-UniPathway"/>
</dbReference>
<sequence>MGRQGSVTRKNKETSISATLRMDGSELGVHVNCGIKTLDTFLTLLATTACMSLDLTCHGDLWIDEHHTAEDVAIALGQVLTDALGTKAGLNRMWCASAEQNQTKIEVTMDLSNRPCFTHNLGLDNGEEMVGDLSLEMFEHILDSIVVNARMTVHILEVYATNNLEDTVQAVAIAFGQALKYCAMVDSRRAGATASSKGTLSV</sequence>
<dbReference type="AlphaFoldDB" id="A0A8J9SHZ0"/>
<accession>A0A8J9SHZ0</accession>
<comment type="pathway">
    <text evidence="2">Amino-acid biosynthesis; L-histidine biosynthesis; L-histidine from 5-phospho-alpha-D-ribose 1-diphosphate: step 6/9.</text>
</comment>
<dbReference type="Proteomes" id="UP000836788">
    <property type="component" value="Chromosome 13"/>
</dbReference>
<dbReference type="GO" id="GO:0004424">
    <property type="term" value="F:imidazoleglycerol-phosphate dehydratase activity"/>
    <property type="evidence" value="ECO:0007669"/>
    <property type="project" value="UniProtKB-EC"/>
</dbReference>
<reference evidence="8" key="1">
    <citation type="submission" date="2022-02" db="EMBL/GenBank/DDBJ databases">
        <authorList>
            <person name="Giguere J D."/>
        </authorList>
    </citation>
    <scope>NUCLEOTIDE SEQUENCE</scope>
    <source>
        <strain evidence="8">CCAP 1055/1</strain>
    </source>
</reference>
<keyword evidence="7" id="KW-0456">Lyase</keyword>
<evidence type="ECO:0000256" key="3">
    <source>
        <dbReference type="ARBA" id="ARBA00007481"/>
    </source>
</evidence>
<comment type="similarity">
    <text evidence="3">Belongs to the imidazoleglycerol-phosphate dehydratase family.</text>
</comment>
<dbReference type="InterPro" id="IPR020565">
    <property type="entry name" value="ImidazoleglycerP_deHydtase_CS"/>
</dbReference>
<gene>
    <name evidence="8" type="ORF">PTTT1_LOCUS12481</name>
</gene>
<name>A0A8J9SHZ0_PHATR</name>
<protein>
    <recommendedName>
        <fullName evidence="4">imidazoleglycerol-phosphate dehydratase</fullName>
        <ecNumber evidence="4">4.2.1.19</ecNumber>
    </recommendedName>
</protein>
<evidence type="ECO:0000256" key="4">
    <source>
        <dbReference type="ARBA" id="ARBA00012075"/>
    </source>
</evidence>
<proteinExistence type="inferred from homology"/>
<evidence type="ECO:0000256" key="5">
    <source>
        <dbReference type="ARBA" id="ARBA00022605"/>
    </source>
</evidence>
<dbReference type="InterPro" id="IPR000807">
    <property type="entry name" value="ImidazoleglycerolP_deHydtase"/>
</dbReference>
<evidence type="ECO:0000256" key="1">
    <source>
        <dbReference type="ARBA" id="ARBA00001723"/>
    </source>
</evidence>
<dbReference type="Gene3D" id="3.30.230.40">
    <property type="entry name" value="Imidazole glycerol phosphate dehydratase, domain 1"/>
    <property type="match status" value="2"/>
</dbReference>
<dbReference type="PANTHER" id="PTHR23133:SF2">
    <property type="entry name" value="IMIDAZOLEGLYCEROL-PHOSPHATE DEHYDRATASE"/>
    <property type="match status" value="1"/>
</dbReference>
<dbReference type="Pfam" id="PF00475">
    <property type="entry name" value="IGPD"/>
    <property type="match status" value="1"/>
</dbReference>
<comment type="catalytic activity">
    <reaction evidence="1">
        <text>D-erythro-1-(imidazol-4-yl)glycerol 3-phosphate = 3-(imidazol-4-yl)-2-oxopropyl phosphate + H2O</text>
        <dbReference type="Rhea" id="RHEA:11040"/>
        <dbReference type="ChEBI" id="CHEBI:15377"/>
        <dbReference type="ChEBI" id="CHEBI:57766"/>
        <dbReference type="ChEBI" id="CHEBI:58278"/>
        <dbReference type="EC" id="4.2.1.19"/>
    </reaction>
</comment>
<evidence type="ECO:0000256" key="2">
    <source>
        <dbReference type="ARBA" id="ARBA00005047"/>
    </source>
</evidence>
<dbReference type="EMBL" id="OU594954">
    <property type="protein sequence ID" value="CAG9280185.1"/>
    <property type="molecule type" value="Genomic_DNA"/>
</dbReference>
<dbReference type="UniPathway" id="UPA00031">
    <property type="reaction ID" value="UER00011"/>
</dbReference>
<organism evidence="8">
    <name type="scientific">Phaeodactylum tricornutum</name>
    <name type="common">Diatom</name>
    <dbReference type="NCBI Taxonomy" id="2850"/>
    <lineage>
        <taxon>Eukaryota</taxon>
        <taxon>Sar</taxon>
        <taxon>Stramenopiles</taxon>
        <taxon>Ochrophyta</taxon>
        <taxon>Bacillariophyta</taxon>
        <taxon>Bacillariophyceae</taxon>
        <taxon>Bacillariophycidae</taxon>
        <taxon>Naviculales</taxon>
        <taxon>Phaeodactylaceae</taxon>
        <taxon>Phaeodactylum</taxon>
    </lineage>
</organism>
<dbReference type="InterPro" id="IPR020568">
    <property type="entry name" value="Ribosomal_Su5_D2-typ_SF"/>
</dbReference>
<dbReference type="PROSITE" id="PS00954">
    <property type="entry name" value="IGP_DEHYDRATASE_1"/>
    <property type="match status" value="1"/>
</dbReference>
<dbReference type="InterPro" id="IPR038494">
    <property type="entry name" value="IGPD_sf"/>
</dbReference>
<dbReference type="FunFam" id="3.30.230.40:FF:000003">
    <property type="entry name" value="Imidazoleglycerol-phosphate dehydratase HisB"/>
    <property type="match status" value="1"/>
</dbReference>
<evidence type="ECO:0000256" key="6">
    <source>
        <dbReference type="ARBA" id="ARBA00023102"/>
    </source>
</evidence>
<evidence type="ECO:0000313" key="8">
    <source>
        <dbReference type="EMBL" id="CAG9280185.1"/>
    </source>
</evidence>
<dbReference type="EC" id="4.2.1.19" evidence="4"/>
<keyword evidence="6" id="KW-0368">Histidine biosynthesis</keyword>
<evidence type="ECO:0000256" key="7">
    <source>
        <dbReference type="ARBA" id="ARBA00023239"/>
    </source>
</evidence>